<gene>
    <name evidence="3" type="ORF">BCY88_04405</name>
</gene>
<evidence type="ECO:0000259" key="2">
    <source>
        <dbReference type="PROSITE" id="PS51186"/>
    </source>
</evidence>
<comment type="caution">
    <text evidence="3">The sequence shown here is derived from an EMBL/GenBank/DDBJ whole genome shotgun (WGS) entry which is preliminary data.</text>
</comment>
<accession>A0A420GP76</accession>
<dbReference type="InterPro" id="IPR000182">
    <property type="entry name" value="GNAT_dom"/>
</dbReference>
<dbReference type="PROSITE" id="PS51186">
    <property type="entry name" value="GNAT"/>
    <property type="match status" value="1"/>
</dbReference>
<dbReference type="AlphaFoldDB" id="A0A420GP76"/>
<dbReference type="CDD" id="cd04301">
    <property type="entry name" value="NAT_SF"/>
    <property type="match status" value="1"/>
</dbReference>
<evidence type="ECO:0000313" key="3">
    <source>
        <dbReference type="EMBL" id="RKF46836.1"/>
    </source>
</evidence>
<dbReference type="RefSeq" id="WP_120344866.1">
    <property type="nucleotide sequence ID" value="NZ_MCAS01000012.1"/>
</dbReference>
<dbReference type="Pfam" id="PF00583">
    <property type="entry name" value="Acetyltransf_1"/>
    <property type="match status" value="1"/>
</dbReference>
<organism evidence="3 4">
    <name type="scientific">Paraburkholderia fungorum</name>
    <dbReference type="NCBI Taxonomy" id="134537"/>
    <lineage>
        <taxon>Bacteria</taxon>
        <taxon>Pseudomonadati</taxon>
        <taxon>Pseudomonadota</taxon>
        <taxon>Betaproteobacteria</taxon>
        <taxon>Burkholderiales</taxon>
        <taxon>Burkholderiaceae</taxon>
        <taxon>Paraburkholderia</taxon>
    </lineage>
</organism>
<feature type="domain" description="N-acetyltransferase" evidence="2">
    <location>
        <begin position="6"/>
        <end position="191"/>
    </location>
</feature>
<dbReference type="SUPFAM" id="SSF55729">
    <property type="entry name" value="Acyl-CoA N-acyltransferases (Nat)"/>
    <property type="match status" value="1"/>
</dbReference>
<evidence type="ECO:0000256" key="1">
    <source>
        <dbReference type="ARBA" id="ARBA00022679"/>
    </source>
</evidence>
<proteinExistence type="predicted"/>
<sequence length="191" mass="20241">MINNAPLIRQLGPADRDAYFQLRLRGLKAHPESFGQSYEEALAKGAAQHDAMLQGARAAEGDFLLGAYASAGGASASGASANAASANAPLIGVVGLLRNQRDKEQHKAAVIGMYVAPEAAGQGVGRALLDELLARAAQVEGLRQIQLMVGSRNETARKLYESLGFRKYGCEIDALNVNGVFHDADLMARFM</sequence>
<dbReference type="Gene3D" id="3.40.630.30">
    <property type="match status" value="1"/>
</dbReference>
<dbReference type="InterPro" id="IPR016181">
    <property type="entry name" value="Acyl_CoA_acyltransferase"/>
</dbReference>
<dbReference type="Proteomes" id="UP000283709">
    <property type="component" value="Unassembled WGS sequence"/>
</dbReference>
<dbReference type="InterPro" id="IPR050769">
    <property type="entry name" value="NAT_camello-type"/>
</dbReference>
<keyword evidence="1 3" id="KW-0808">Transferase</keyword>
<dbReference type="OrthoDB" id="9799092at2"/>
<dbReference type="EMBL" id="MCAS01000012">
    <property type="protein sequence ID" value="RKF46836.1"/>
    <property type="molecule type" value="Genomic_DNA"/>
</dbReference>
<dbReference type="PANTHER" id="PTHR13947">
    <property type="entry name" value="GNAT FAMILY N-ACETYLTRANSFERASE"/>
    <property type="match status" value="1"/>
</dbReference>
<dbReference type="GO" id="GO:0008080">
    <property type="term" value="F:N-acetyltransferase activity"/>
    <property type="evidence" value="ECO:0007669"/>
    <property type="project" value="InterPro"/>
</dbReference>
<dbReference type="PANTHER" id="PTHR13947:SF37">
    <property type="entry name" value="LD18367P"/>
    <property type="match status" value="1"/>
</dbReference>
<reference evidence="3 4" key="1">
    <citation type="submission" date="2016-07" db="EMBL/GenBank/DDBJ databases">
        <title>Genome analysis of Burkholderia fungorum ES3-20.</title>
        <authorList>
            <person name="Xu D."/>
            <person name="Yao R."/>
            <person name="Zheng S."/>
        </authorList>
    </citation>
    <scope>NUCLEOTIDE SEQUENCE [LARGE SCALE GENOMIC DNA]</scope>
    <source>
        <strain evidence="3 4">ES3-20</strain>
    </source>
</reference>
<protein>
    <submittedName>
        <fullName evidence="3">Acetyltransferase</fullName>
    </submittedName>
</protein>
<evidence type="ECO:0000313" key="4">
    <source>
        <dbReference type="Proteomes" id="UP000283709"/>
    </source>
</evidence>
<name>A0A420GP76_9BURK</name>